<accession>A0ABY5B3A1</accession>
<gene>
    <name evidence="1" type="ORF">NH397_07700</name>
</gene>
<organism evidence="1 2">
    <name type="scientific">Clostridium septicum</name>
    <dbReference type="NCBI Taxonomy" id="1504"/>
    <lineage>
        <taxon>Bacteria</taxon>
        <taxon>Bacillati</taxon>
        <taxon>Bacillota</taxon>
        <taxon>Clostridia</taxon>
        <taxon>Eubacteriales</taxon>
        <taxon>Clostridiaceae</taxon>
        <taxon>Clostridium</taxon>
    </lineage>
</organism>
<reference evidence="1" key="1">
    <citation type="submission" date="2022-06" db="EMBL/GenBank/DDBJ databases">
        <authorList>
            <person name="Holder M.E."/>
            <person name="Ajami N.J."/>
            <person name="Petrosino J.F."/>
        </authorList>
    </citation>
    <scope>NUCLEOTIDE SEQUENCE</scope>
    <source>
        <strain evidence="1">RMA 8861</strain>
    </source>
</reference>
<sequence length="55" mass="6276">MERKEFFEIVEKAMQLIEKENLNWIDAIEKAKGTSIDLDSGEIYTVDTGEIVGDL</sequence>
<dbReference type="EMBL" id="CP099799">
    <property type="protein sequence ID" value="USS02286.1"/>
    <property type="molecule type" value="Genomic_DNA"/>
</dbReference>
<evidence type="ECO:0000313" key="1">
    <source>
        <dbReference type="EMBL" id="USS02286.1"/>
    </source>
</evidence>
<name>A0ABY5B3A1_CLOSE</name>
<evidence type="ECO:0000313" key="2">
    <source>
        <dbReference type="Proteomes" id="UP001055437"/>
    </source>
</evidence>
<dbReference type="Proteomes" id="UP001055437">
    <property type="component" value="Chromosome"/>
</dbReference>
<proteinExistence type="predicted"/>
<dbReference type="GeneID" id="303562210"/>
<dbReference type="RefSeq" id="WP_162926011.1">
    <property type="nucleotide sequence ID" value="NZ_CABMIZ010000046.1"/>
</dbReference>
<keyword evidence="2" id="KW-1185">Reference proteome</keyword>
<protein>
    <submittedName>
        <fullName evidence="1">Uncharacterized protein</fullName>
    </submittedName>
</protein>